<evidence type="ECO:0008006" key="5">
    <source>
        <dbReference type="Google" id="ProtNLM"/>
    </source>
</evidence>
<evidence type="ECO:0000259" key="2">
    <source>
        <dbReference type="Pfam" id="PF18156"/>
    </source>
</evidence>
<dbReference type="InterPro" id="IPR040828">
    <property type="entry name" value="pPIWI_RE_REase"/>
</dbReference>
<organism evidence="3 4">
    <name type="scientific">Myceligenerans crystallogenes</name>
    <dbReference type="NCBI Taxonomy" id="316335"/>
    <lineage>
        <taxon>Bacteria</taxon>
        <taxon>Bacillati</taxon>
        <taxon>Actinomycetota</taxon>
        <taxon>Actinomycetes</taxon>
        <taxon>Micrococcales</taxon>
        <taxon>Promicromonosporaceae</taxon>
        <taxon>Myceligenerans</taxon>
    </lineage>
</organism>
<evidence type="ECO:0000259" key="1">
    <source>
        <dbReference type="Pfam" id="PF18154"/>
    </source>
</evidence>
<name>A0ABP4ZU27_9MICO</name>
<feature type="domain" description="REase associating with pPIWI RE" evidence="1">
    <location>
        <begin position="243"/>
        <end position="359"/>
    </location>
</feature>
<evidence type="ECO:0000313" key="4">
    <source>
        <dbReference type="Proteomes" id="UP001501094"/>
    </source>
</evidence>
<feature type="domain" description="pPIWI-RE three-gene island" evidence="2">
    <location>
        <begin position="12"/>
        <end position="147"/>
    </location>
</feature>
<keyword evidence="4" id="KW-1185">Reference proteome</keyword>
<dbReference type="InterPro" id="IPR041191">
    <property type="entry name" value="pPIWI_RE_Y"/>
</dbReference>
<dbReference type="Pfam" id="PF18154">
    <property type="entry name" value="pPIWI_RE_REase"/>
    <property type="match status" value="1"/>
</dbReference>
<protein>
    <recommendedName>
        <fullName evidence="5">REase associating with pPIWI RE domain-containing protein</fullName>
    </recommendedName>
</protein>
<dbReference type="EMBL" id="BAAANL010000007">
    <property type="protein sequence ID" value="GAA1872015.1"/>
    <property type="molecule type" value="Genomic_DNA"/>
</dbReference>
<proteinExistence type="predicted"/>
<comment type="caution">
    <text evidence="3">The sequence shown here is derived from an EMBL/GenBank/DDBJ whole genome shotgun (WGS) entry which is preliminary data.</text>
</comment>
<evidence type="ECO:0000313" key="3">
    <source>
        <dbReference type="EMBL" id="GAA1872015.1"/>
    </source>
</evidence>
<dbReference type="Proteomes" id="UP001501094">
    <property type="component" value="Unassembled WGS sequence"/>
</dbReference>
<sequence>MPDLMEETSFLAGLAAAVSRLAMCEVPGKSAYDDVVQRAYNHFVLRTLVEDDYKTPRSVPEMIEIIADRPVQEWLPGSTSDTILLHGDTRSPTQECTELVVDNRRDPFGEKYENEILKRALTACHEAEAPDSYVAFRRLLITRPTMTHAELMLQRGELDLLPVADLLERCYLGVSPRLRRDGSYAECARCRCLLRPVGKDGWRCDLDRCRTTKVKVRQYLDATTPGGIVQLSLPLRTFVTGPGLFEIDLEVAMNKRGLKVEMWPEYDAYDLLVTFPDNNRWAVDVKDYANPGVLGRTFTGFPSAPPRDRAFLVVPDYRRTANKQYAENFRYSRQSAGRGDSLVVTFQKDFLQQVDQMLASTTTPEGSNA</sequence>
<dbReference type="Pfam" id="PF18156">
    <property type="entry name" value="pPIWI_RE_Y"/>
    <property type="match status" value="1"/>
</dbReference>
<reference evidence="4" key="1">
    <citation type="journal article" date="2019" name="Int. J. Syst. Evol. Microbiol.">
        <title>The Global Catalogue of Microorganisms (GCM) 10K type strain sequencing project: providing services to taxonomists for standard genome sequencing and annotation.</title>
        <authorList>
            <consortium name="The Broad Institute Genomics Platform"/>
            <consortium name="The Broad Institute Genome Sequencing Center for Infectious Disease"/>
            <person name="Wu L."/>
            <person name="Ma J."/>
        </authorList>
    </citation>
    <scope>NUCLEOTIDE SEQUENCE [LARGE SCALE GENOMIC DNA]</scope>
    <source>
        <strain evidence="4">JCM 14326</strain>
    </source>
</reference>
<dbReference type="RefSeq" id="WP_344105266.1">
    <property type="nucleotide sequence ID" value="NZ_BAAANL010000007.1"/>
</dbReference>
<accession>A0ABP4ZU27</accession>
<gene>
    <name evidence="3" type="ORF">GCM10009751_34250</name>
</gene>